<dbReference type="Proteomes" id="UP001500305">
    <property type="component" value="Unassembled WGS sequence"/>
</dbReference>
<accession>A0ABP5RBT5</accession>
<proteinExistence type="predicted"/>
<reference evidence="2" key="1">
    <citation type="journal article" date="2019" name="Int. J. Syst. Evol. Microbiol.">
        <title>The Global Catalogue of Microorganisms (GCM) 10K type strain sequencing project: providing services to taxonomists for standard genome sequencing and annotation.</title>
        <authorList>
            <consortium name="The Broad Institute Genomics Platform"/>
            <consortium name="The Broad Institute Genome Sequencing Center for Infectious Disease"/>
            <person name="Wu L."/>
            <person name="Ma J."/>
        </authorList>
    </citation>
    <scope>NUCLEOTIDE SEQUENCE [LARGE SCALE GENOMIC DNA]</scope>
    <source>
        <strain evidence="2">JCM 7356</strain>
    </source>
</reference>
<name>A0ABP5RBT5_9ACTN</name>
<comment type="caution">
    <text evidence="1">The sequence shown here is derived from an EMBL/GenBank/DDBJ whole genome shotgun (WGS) entry which is preliminary data.</text>
</comment>
<evidence type="ECO:0000313" key="1">
    <source>
        <dbReference type="EMBL" id="GAA2255333.1"/>
    </source>
</evidence>
<keyword evidence="2" id="KW-1185">Reference proteome</keyword>
<evidence type="ECO:0000313" key="2">
    <source>
        <dbReference type="Proteomes" id="UP001500305"/>
    </source>
</evidence>
<sequence>MTLGVTAVTFSHERQCATRFRAEAASAQWDLARIVDALEACCRVSRLRAHRLARGWTLAQALTELKGMCRSQNLDPGGVTDEQLRAWETGRRPRDRVITILCQLYETDRPGLGLARSTSVAVAARPGEPAPGRRGTRSEESLDELAESMRIAVDRTLADTTVSTTQLDQLEERLAALRVSYMVTPPTDMLVLLLSDLGEVRMLAASRQPAATQVRLSEMTAVLSTLIADALMKLGRIQQSQRWYGTARAAADDSGNAELRARVRAQAAMLPYYYGPLDLASRLAREARYLSSRRPTETAAFAAAAEARALARQRDHEGALTAIRHAQDVFDRCQHGAAVEDAWAFPRRRLLLYFSGTYTYLGMTTMARRVQQEALGLYPDQSGIDPALLRLEAAMCLAHERSLSEACDLAVDAYLRVPAAHRTKILGARAGDVLAILPVSQRTARPARQLGEILALPPGTM</sequence>
<organism evidence="1 2">
    <name type="scientific">Kitasatospora cystarginea</name>
    <dbReference type="NCBI Taxonomy" id="58350"/>
    <lineage>
        <taxon>Bacteria</taxon>
        <taxon>Bacillati</taxon>
        <taxon>Actinomycetota</taxon>
        <taxon>Actinomycetes</taxon>
        <taxon>Kitasatosporales</taxon>
        <taxon>Streptomycetaceae</taxon>
        <taxon>Kitasatospora</taxon>
    </lineage>
</organism>
<protein>
    <recommendedName>
        <fullName evidence="3">HTH cro/C1-type domain-containing protein</fullName>
    </recommendedName>
</protein>
<evidence type="ECO:0008006" key="3">
    <source>
        <dbReference type="Google" id="ProtNLM"/>
    </source>
</evidence>
<dbReference type="EMBL" id="BAAATR010000020">
    <property type="protein sequence ID" value="GAA2255333.1"/>
    <property type="molecule type" value="Genomic_DNA"/>
</dbReference>
<gene>
    <name evidence="1" type="ORF">GCM10010430_43930</name>
</gene>